<dbReference type="KEGG" id="samy:DB32_008595"/>
<dbReference type="PROSITE" id="PS51257">
    <property type="entry name" value="PROKAR_LIPOPROTEIN"/>
    <property type="match status" value="1"/>
</dbReference>
<feature type="region of interest" description="Disordered" evidence="1">
    <location>
        <begin position="20"/>
        <end position="51"/>
    </location>
</feature>
<dbReference type="AlphaFoldDB" id="A0A0F6WAE7"/>
<dbReference type="Proteomes" id="UP000034883">
    <property type="component" value="Chromosome"/>
</dbReference>
<dbReference type="EMBL" id="CP011125">
    <property type="protein sequence ID" value="AKF11446.1"/>
    <property type="molecule type" value="Genomic_DNA"/>
</dbReference>
<dbReference type="OrthoDB" id="9783299at2"/>
<feature type="domain" description="DUF4397" evidence="3">
    <location>
        <begin position="48"/>
        <end position="173"/>
    </location>
</feature>
<keyword evidence="2" id="KW-0732">Signal</keyword>
<evidence type="ECO:0000259" key="3">
    <source>
        <dbReference type="Pfam" id="PF14344"/>
    </source>
</evidence>
<evidence type="ECO:0000313" key="4">
    <source>
        <dbReference type="EMBL" id="AKF11446.1"/>
    </source>
</evidence>
<dbReference type="RefSeq" id="WP_053238310.1">
    <property type="nucleotide sequence ID" value="NZ_CP011125.1"/>
</dbReference>
<dbReference type="InterPro" id="IPR025510">
    <property type="entry name" value="DUF4397"/>
</dbReference>
<feature type="compositionally biased region" description="Pro residues" evidence="1">
    <location>
        <begin position="37"/>
        <end position="48"/>
    </location>
</feature>
<evidence type="ECO:0000256" key="2">
    <source>
        <dbReference type="SAM" id="SignalP"/>
    </source>
</evidence>
<feature type="signal peptide" evidence="2">
    <location>
        <begin position="1"/>
        <end position="23"/>
    </location>
</feature>
<name>A0A0F6WAE7_9BACT</name>
<feature type="chain" id="PRO_5002511914" description="DUF4397 domain-containing protein" evidence="2">
    <location>
        <begin position="24"/>
        <end position="281"/>
    </location>
</feature>
<gene>
    <name evidence="4" type="ORF">DB32_008595</name>
</gene>
<evidence type="ECO:0000256" key="1">
    <source>
        <dbReference type="SAM" id="MobiDB-lite"/>
    </source>
</evidence>
<organism evidence="4 5">
    <name type="scientific">Sandaracinus amylolyticus</name>
    <dbReference type="NCBI Taxonomy" id="927083"/>
    <lineage>
        <taxon>Bacteria</taxon>
        <taxon>Pseudomonadati</taxon>
        <taxon>Myxococcota</taxon>
        <taxon>Polyangia</taxon>
        <taxon>Polyangiales</taxon>
        <taxon>Sandaracinaceae</taxon>
        <taxon>Sandaracinus</taxon>
    </lineage>
</organism>
<feature type="compositionally biased region" description="Low complexity" evidence="1">
    <location>
        <begin position="20"/>
        <end position="36"/>
    </location>
</feature>
<evidence type="ECO:0000313" key="5">
    <source>
        <dbReference type="Proteomes" id="UP000034883"/>
    </source>
</evidence>
<dbReference type="Pfam" id="PF14344">
    <property type="entry name" value="DUF4397"/>
    <property type="match status" value="1"/>
</dbReference>
<accession>A0A0F6WAE7</accession>
<protein>
    <recommendedName>
        <fullName evidence="3">DUF4397 domain-containing protein</fullName>
    </recommendedName>
</protein>
<dbReference type="STRING" id="927083.DB32_008595"/>
<keyword evidence="5" id="KW-1185">Reference proteome</keyword>
<sequence length="281" mass="28632">MRSRPWSTLFISLALAACGGAPAAEPEPEPTTAGAEEPPPPPPPPPPARIRAVHATSEPAVSSVSFAFAEGAEPVISNLAYRSATAYLEVPPGAHHVRVLGVPSVETGEAPELLATDTELASESSTTLILVGMAAGDPPLAVVVAPDRTEPPGEGLAALRLYHAIAGQGPVDVCVAGAAPRDPALPVFTAVEPNAFARGDAGEWADVLPSGEIALQLRAPNPTPCRGRVLGVARFTPSAGSRHTLVAVGRASGRPRVDRELLVCNDPPGDGACTVVPIAAR</sequence>
<reference evidence="4 5" key="1">
    <citation type="submission" date="2015-03" db="EMBL/GenBank/DDBJ databases">
        <title>Genome assembly of Sandaracinus amylolyticus DSM 53668.</title>
        <authorList>
            <person name="Sharma G."/>
            <person name="Subramanian S."/>
        </authorList>
    </citation>
    <scope>NUCLEOTIDE SEQUENCE [LARGE SCALE GENOMIC DNA]</scope>
    <source>
        <strain evidence="4 5">DSM 53668</strain>
    </source>
</reference>
<proteinExistence type="predicted"/>